<keyword evidence="1" id="KW-0812">Transmembrane</keyword>
<keyword evidence="1" id="KW-0472">Membrane</keyword>
<dbReference type="RefSeq" id="WP_077925578.1">
    <property type="nucleotide sequence ID" value="NZ_BAABKE010000004.1"/>
</dbReference>
<feature type="transmembrane region" description="Helical" evidence="1">
    <location>
        <begin position="6"/>
        <end position="23"/>
    </location>
</feature>
<comment type="caution">
    <text evidence="2">The sequence shown here is derived from an EMBL/GenBank/DDBJ whole genome shotgun (WGS) entry which is preliminary data.</text>
</comment>
<accession>A0ABP9MW68</accession>
<feature type="transmembrane region" description="Helical" evidence="1">
    <location>
        <begin position="115"/>
        <end position="138"/>
    </location>
</feature>
<keyword evidence="1" id="KW-1133">Transmembrane helix</keyword>
<feature type="transmembrane region" description="Helical" evidence="1">
    <location>
        <begin position="80"/>
        <end position="103"/>
    </location>
</feature>
<dbReference type="EMBL" id="BAABKE010000004">
    <property type="protein sequence ID" value="GAA5100344.1"/>
    <property type="molecule type" value="Genomic_DNA"/>
</dbReference>
<feature type="transmembrane region" description="Helical" evidence="1">
    <location>
        <begin position="35"/>
        <end position="60"/>
    </location>
</feature>
<keyword evidence="3" id="KW-1185">Reference proteome</keyword>
<dbReference type="Proteomes" id="UP001500631">
    <property type="component" value="Unassembled WGS sequence"/>
</dbReference>
<sequence>MTMLTIIIAIISLIGLWLFIIGFNRHCIQKFGYRFFTMPIVITLGVTGGLFLLGMHWYSLSAATDKSGYELMGIFFNQGTLSSVVLIAFSITIYLAIAIYNFVKTNWVYGLIGTIVQFGLLTVFAYFGIILLAVYFVASALATSPRVMRDMYQN</sequence>
<evidence type="ECO:0000313" key="3">
    <source>
        <dbReference type="Proteomes" id="UP001500631"/>
    </source>
</evidence>
<evidence type="ECO:0000256" key="1">
    <source>
        <dbReference type="SAM" id="Phobius"/>
    </source>
</evidence>
<organism evidence="2 3">
    <name type="scientific">Wohlfahrtiimonas larvae</name>
    <dbReference type="NCBI Taxonomy" id="1157986"/>
    <lineage>
        <taxon>Bacteria</taxon>
        <taxon>Pseudomonadati</taxon>
        <taxon>Pseudomonadota</taxon>
        <taxon>Gammaproteobacteria</taxon>
        <taxon>Cardiobacteriales</taxon>
        <taxon>Ignatzschineriaceae</taxon>
        <taxon>Wohlfahrtiimonas</taxon>
    </lineage>
</organism>
<gene>
    <name evidence="2" type="ORF">GCM10023338_14960</name>
</gene>
<protein>
    <submittedName>
        <fullName evidence="2">Uncharacterized protein</fullName>
    </submittedName>
</protein>
<evidence type="ECO:0000313" key="2">
    <source>
        <dbReference type="EMBL" id="GAA5100344.1"/>
    </source>
</evidence>
<name>A0ABP9MW68_9GAMM</name>
<proteinExistence type="predicted"/>
<reference evidence="3" key="1">
    <citation type="journal article" date="2019" name="Int. J. Syst. Evol. Microbiol.">
        <title>The Global Catalogue of Microorganisms (GCM) 10K type strain sequencing project: providing services to taxonomists for standard genome sequencing and annotation.</title>
        <authorList>
            <consortium name="The Broad Institute Genomics Platform"/>
            <consortium name="The Broad Institute Genome Sequencing Center for Infectious Disease"/>
            <person name="Wu L."/>
            <person name="Ma J."/>
        </authorList>
    </citation>
    <scope>NUCLEOTIDE SEQUENCE [LARGE SCALE GENOMIC DNA]</scope>
    <source>
        <strain evidence="3">JCM 18424</strain>
    </source>
</reference>